<evidence type="ECO:0000256" key="1">
    <source>
        <dbReference type="ARBA" id="ARBA00022900"/>
    </source>
</evidence>
<evidence type="ECO:0000256" key="2">
    <source>
        <dbReference type="SAM" id="SignalP"/>
    </source>
</evidence>
<accession>A0AA39M380</accession>
<evidence type="ECO:0008006" key="5">
    <source>
        <dbReference type="Google" id="ProtNLM"/>
    </source>
</evidence>
<dbReference type="SUPFAM" id="SSF57567">
    <property type="entry name" value="Serine protease inhibitors"/>
    <property type="match status" value="1"/>
</dbReference>
<feature type="chain" id="PRO_5041259027" description="TIL domain-containing protein" evidence="2">
    <location>
        <begin position="22"/>
        <end position="125"/>
    </location>
</feature>
<evidence type="ECO:0000313" key="3">
    <source>
        <dbReference type="EMBL" id="KAK0418924.1"/>
    </source>
</evidence>
<keyword evidence="1" id="KW-0722">Serine protease inhibitor</keyword>
<dbReference type="AlphaFoldDB" id="A0AA39M380"/>
<proteinExistence type="predicted"/>
<sequence>MKSFATIVVGSVAVFAVLTYGLECPKNEILTTDATHNLTCHNEIFDLLPINETLVEHTQPYCKCTNGLVRDDDGECVTRTECWKQLCADIVCPEKEYCTMVKVPVSADNSTQTIHYNVWAGCIRY</sequence>
<dbReference type="Gene3D" id="2.10.25.10">
    <property type="entry name" value="Laminin"/>
    <property type="match status" value="1"/>
</dbReference>
<organism evidence="3 4">
    <name type="scientific">Steinernema hermaphroditum</name>
    <dbReference type="NCBI Taxonomy" id="289476"/>
    <lineage>
        <taxon>Eukaryota</taxon>
        <taxon>Metazoa</taxon>
        <taxon>Ecdysozoa</taxon>
        <taxon>Nematoda</taxon>
        <taxon>Chromadorea</taxon>
        <taxon>Rhabditida</taxon>
        <taxon>Tylenchina</taxon>
        <taxon>Panagrolaimomorpha</taxon>
        <taxon>Strongyloidoidea</taxon>
        <taxon>Steinernematidae</taxon>
        <taxon>Steinernema</taxon>
    </lineage>
</organism>
<protein>
    <recommendedName>
        <fullName evidence="5">TIL domain-containing protein</fullName>
    </recommendedName>
</protein>
<keyword evidence="2" id="KW-0732">Signal</keyword>
<keyword evidence="4" id="KW-1185">Reference proteome</keyword>
<reference evidence="3" key="1">
    <citation type="submission" date="2023-06" db="EMBL/GenBank/DDBJ databases">
        <title>Genomic analysis of the entomopathogenic nematode Steinernema hermaphroditum.</title>
        <authorList>
            <person name="Schwarz E.M."/>
            <person name="Heppert J.K."/>
            <person name="Baniya A."/>
            <person name="Schwartz H.T."/>
            <person name="Tan C.-H."/>
            <person name="Antoshechkin I."/>
            <person name="Sternberg P.W."/>
            <person name="Goodrich-Blair H."/>
            <person name="Dillman A.R."/>
        </authorList>
    </citation>
    <scope>NUCLEOTIDE SEQUENCE</scope>
    <source>
        <strain evidence="3">PS9179</strain>
        <tissue evidence="3">Whole animal</tissue>
    </source>
</reference>
<gene>
    <name evidence="3" type="ORF">QR680_013855</name>
</gene>
<name>A0AA39M380_9BILA</name>
<keyword evidence="1" id="KW-0646">Protease inhibitor</keyword>
<dbReference type="InterPro" id="IPR036084">
    <property type="entry name" value="Ser_inhib-like_sf"/>
</dbReference>
<comment type="caution">
    <text evidence="3">The sequence shown here is derived from an EMBL/GenBank/DDBJ whole genome shotgun (WGS) entry which is preliminary data.</text>
</comment>
<dbReference type="EMBL" id="JAUCMV010000002">
    <property type="protein sequence ID" value="KAK0418924.1"/>
    <property type="molecule type" value="Genomic_DNA"/>
</dbReference>
<feature type="signal peptide" evidence="2">
    <location>
        <begin position="1"/>
        <end position="21"/>
    </location>
</feature>
<evidence type="ECO:0000313" key="4">
    <source>
        <dbReference type="Proteomes" id="UP001175271"/>
    </source>
</evidence>
<dbReference type="Proteomes" id="UP001175271">
    <property type="component" value="Unassembled WGS sequence"/>
</dbReference>
<dbReference type="GO" id="GO:0004867">
    <property type="term" value="F:serine-type endopeptidase inhibitor activity"/>
    <property type="evidence" value="ECO:0007669"/>
    <property type="project" value="UniProtKB-KW"/>
</dbReference>